<evidence type="ECO:0000256" key="2">
    <source>
        <dbReference type="ARBA" id="ARBA00005179"/>
    </source>
</evidence>
<comment type="pathway">
    <text evidence="2">Secondary metabolite biosynthesis.</text>
</comment>
<dbReference type="EMBL" id="ML120386">
    <property type="protein sequence ID" value="RPA99609.1"/>
    <property type="molecule type" value="Genomic_DNA"/>
</dbReference>
<evidence type="ECO:0000256" key="3">
    <source>
        <dbReference type="ARBA" id="ARBA00007282"/>
    </source>
</evidence>
<dbReference type="GO" id="GO:0006629">
    <property type="term" value="P:lipid metabolic process"/>
    <property type="evidence" value="ECO:0007669"/>
    <property type="project" value="InterPro"/>
</dbReference>
<evidence type="ECO:0000256" key="6">
    <source>
        <dbReference type="ARBA" id="ARBA00022989"/>
    </source>
</evidence>
<dbReference type="InterPro" id="IPR044851">
    <property type="entry name" value="Wax_synthase"/>
</dbReference>
<keyword evidence="7 8" id="KW-0472">Membrane</keyword>
<sequence>MAFEAPIPLPGPLASTALLHLTCILSLSLPPFPLRAALFVPPIILLAIATHASPTDPTNPQLTYAIGSLWPLYLSTLSQHLLLPASPETHLHLRTDKPGDAATWGFSLRKVLWSTKLFLDQRGVGWNFRVKGVAPAPGKKKIGRWEFVLERAVWGAVLAVAYDFCHEFVVTGYKIPDARGGGGGGYVSAREGGFIRRFAIAVVNFAGIELNHVFCSVLVVAVGLYEPEDWPPLFGPLTSITSIRNFWGTFWHQTIRRTLTLLSTSPFVPLPKTYATAITLSFLTSGLFHALPLLVMPPFSRSTIPYGILAFYFLQPLGILLESLFSSAFHKGKSTAWTRTAGRIWTALWFNYTLPLFWNDMFAVGMMDGNSLLVSVAGVVRRWWYNAHN</sequence>
<dbReference type="AlphaFoldDB" id="A0A3N4JMZ8"/>
<dbReference type="PANTHER" id="PTHR31595">
    <property type="entry name" value="LONG-CHAIN-ALCOHOL O-FATTY-ACYLTRANSFERASE 3-RELATED"/>
    <property type="match status" value="1"/>
</dbReference>
<comment type="similarity">
    <text evidence="3">Belongs to the wax synthase family.</text>
</comment>
<evidence type="ECO:0000313" key="11">
    <source>
        <dbReference type="Proteomes" id="UP000276215"/>
    </source>
</evidence>
<evidence type="ECO:0000256" key="5">
    <source>
        <dbReference type="ARBA" id="ARBA00022692"/>
    </source>
</evidence>
<dbReference type="GO" id="GO:0016020">
    <property type="term" value="C:membrane"/>
    <property type="evidence" value="ECO:0007669"/>
    <property type="project" value="UniProtKB-SubCell"/>
</dbReference>
<keyword evidence="11" id="KW-1185">Reference proteome</keyword>
<evidence type="ECO:0000256" key="1">
    <source>
        <dbReference type="ARBA" id="ARBA00004141"/>
    </source>
</evidence>
<dbReference type="Proteomes" id="UP000276215">
    <property type="component" value="Unassembled WGS sequence"/>
</dbReference>
<dbReference type="STRING" id="1336337.A0A3N4JMZ8"/>
<evidence type="ECO:0000256" key="4">
    <source>
        <dbReference type="ARBA" id="ARBA00022679"/>
    </source>
</evidence>
<gene>
    <name evidence="10" type="ORF">L873DRAFT_1843512</name>
</gene>
<evidence type="ECO:0000256" key="7">
    <source>
        <dbReference type="ARBA" id="ARBA00023136"/>
    </source>
</evidence>
<keyword evidence="5 8" id="KW-0812">Transmembrane</keyword>
<keyword evidence="4" id="KW-0808">Transferase</keyword>
<organism evidence="10 11">
    <name type="scientific">Choiromyces venosus 120613-1</name>
    <dbReference type="NCBI Taxonomy" id="1336337"/>
    <lineage>
        <taxon>Eukaryota</taxon>
        <taxon>Fungi</taxon>
        <taxon>Dikarya</taxon>
        <taxon>Ascomycota</taxon>
        <taxon>Pezizomycotina</taxon>
        <taxon>Pezizomycetes</taxon>
        <taxon>Pezizales</taxon>
        <taxon>Tuberaceae</taxon>
        <taxon>Choiromyces</taxon>
    </lineage>
</organism>
<evidence type="ECO:0000256" key="8">
    <source>
        <dbReference type="SAM" id="Phobius"/>
    </source>
</evidence>
<dbReference type="InterPro" id="IPR032805">
    <property type="entry name" value="Wax_synthase_dom"/>
</dbReference>
<dbReference type="GO" id="GO:0008374">
    <property type="term" value="F:O-acyltransferase activity"/>
    <property type="evidence" value="ECO:0007669"/>
    <property type="project" value="InterPro"/>
</dbReference>
<feature type="transmembrane region" description="Helical" evidence="8">
    <location>
        <begin position="308"/>
        <end position="329"/>
    </location>
</feature>
<keyword evidence="6 8" id="KW-1133">Transmembrane helix</keyword>
<reference evidence="10 11" key="1">
    <citation type="journal article" date="2018" name="Nat. Ecol. Evol.">
        <title>Pezizomycetes genomes reveal the molecular basis of ectomycorrhizal truffle lifestyle.</title>
        <authorList>
            <person name="Murat C."/>
            <person name="Payen T."/>
            <person name="Noel B."/>
            <person name="Kuo A."/>
            <person name="Morin E."/>
            <person name="Chen J."/>
            <person name="Kohler A."/>
            <person name="Krizsan K."/>
            <person name="Balestrini R."/>
            <person name="Da Silva C."/>
            <person name="Montanini B."/>
            <person name="Hainaut M."/>
            <person name="Levati E."/>
            <person name="Barry K.W."/>
            <person name="Belfiori B."/>
            <person name="Cichocki N."/>
            <person name="Clum A."/>
            <person name="Dockter R.B."/>
            <person name="Fauchery L."/>
            <person name="Guy J."/>
            <person name="Iotti M."/>
            <person name="Le Tacon F."/>
            <person name="Lindquist E.A."/>
            <person name="Lipzen A."/>
            <person name="Malagnac F."/>
            <person name="Mello A."/>
            <person name="Molinier V."/>
            <person name="Miyauchi S."/>
            <person name="Poulain J."/>
            <person name="Riccioni C."/>
            <person name="Rubini A."/>
            <person name="Sitrit Y."/>
            <person name="Splivallo R."/>
            <person name="Traeger S."/>
            <person name="Wang M."/>
            <person name="Zifcakova L."/>
            <person name="Wipf D."/>
            <person name="Zambonelli A."/>
            <person name="Paolocci F."/>
            <person name="Nowrousian M."/>
            <person name="Ottonello S."/>
            <person name="Baldrian P."/>
            <person name="Spatafora J.W."/>
            <person name="Henrissat B."/>
            <person name="Nagy L.G."/>
            <person name="Aury J.M."/>
            <person name="Wincker P."/>
            <person name="Grigoriev I.V."/>
            <person name="Bonfante P."/>
            <person name="Martin F.M."/>
        </authorList>
    </citation>
    <scope>NUCLEOTIDE SEQUENCE [LARGE SCALE GENOMIC DNA]</scope>
    <source>
        <strain evidence="10 11">120613-1</strain>
    </source>
</reference>
<dbReference type="Pfam" id="PF13813">
    <property type="entry name" value="MBOAT_2"/>
    <property type="match status" value="1"/>
</dbReference>
<dbReference type="PANTHER" id="PTHR31595:SF57">
    <property type="entry name" value="OS04G0481900 PROTEIN"/>
    <property type="match status" value="1"/>
</dbReference>
<accession>A0A3N4JMZ8</accession>
<evidence type="ECO:0000313" key="10">
    <source>
        <dbReference type="EMBL" id="RPA99609.1"/>
    </source>
</evidence>
<name>A0A3N4JMZ8_9PEZI</name>
<evidence type="ECO:0000259" key="9">
    <source>
        <dbReference type="Pfam" id="PF13813"/>
    </source>
</evidence>
<comment type="subcellular location">
    <subcellularLocation>
        <location evidence="1">Membrane</location>
        <topology evidence="1">Multi-pass membrane protein</topology>
    </subcellularLocation>
</comment>
<proteinExistence type="inferred from homology"/>
<feature type="domain" description="Wax synthase" evidence="9">
    <location>
        <begin position="230"/>
        <end position="302"/>
    </location>
</feature>
<dbReference type="OrthoDB" id="1077582at2759"/>
<protein>
    <recommendedName>
        <fullName evidence="9">Wax synthase domain-containing protein</fullName>
    </recommendedName>
</protein>